<sequence>MLFLQSLTAATLAATSMAFKLPAGLQDGSYVAYTDDSGEDVFEPFTPQLAARLNITHDTPGISPPTRREPGQGITRRGRSSSALDARSDYHWFTWCGCGFDLNHANCDRAVQGIKDQCGKGCNLPHAQAWFTIADDVVAFLCDGGVASADRITTAAAKITEKCGWYIAGTAMFEEGLFYELNIGYMRYSPGLDFCADAASSPVAFCPH</sequence>
<organism evidence="3 4">
    <name type="scientific">Hypocrea virens (strain Gv29-8 / FGSC 10586)</name>
    <name type="common">Gliocladium virens</name>
    <name type="synonym">Trichoderma virens</name>
    <dbReference type="NCBI Taxonomy" id="413071"/>
    <lineage>
        <taxon>Eukaryota</taxon>
        <taxon>Fungi</taxon>
        <taxon>Dikarya</taxon>
        <taxon>Ascomycota</taxon>
        <taxon>Pezizomycotina</taxon>
        <taxon>Sordariomycetes</taxon>
        <taxon>Hypocreomycetidae</taxon>
        <taxon>Hypocreales</taxon>
        <taxon>Hypocreaceae</taxon>
        <taxon>Trichoderma</taxon>
    </lineage>
</organism>
<evidence type="ECO:0000313" key="3">
    <source>
        <dbReference type="EMBL" id="EHK23036.1"/>
    </source>
</evidence>
<dbReference type="OMA" id="TQAWYSI"/>
<dbReference type="VEuPathDB" id="FungiDB:TRIVIDRAFT_60144"/>
<dbReference type="InParanoid" id="G9MST9"/>
<evidence type="ECO:0000256" key="1">
    <source>
        <dbReference type="SAM" id="MobiDB-lite"/>
    </source>
</evidence>
<reference evidence="3 4" key="1">
    <citation type="journal article" date="2011" name="Genome Biol.">
        <title>Comparative genome sequence analysis underscores mycoparasitism as the ancestral life style of Trichoderma.</title>
        <authorList>
            <person name="Kubicek C.P."/>
            <person name="Herrera-Estrella A."/>
            <person name="Seidl-Seiboth V."/>
            <person name="Martinez D.A."/>
            <person name="Druzhinina I.S."/>
            <person name="Thon M."/>
            <person name="Zeilinger S."/>
            <person name="Casas-Flores S."/>
            <person name="Horwitz B.A."/>
            <person name="Mukherjee P.K."/>
            <person name="Mukherjee M."/>
            <person name="Kredics L."/>
            <person name="Alcaraz L.D."/>
            <person name="Aerts A."/>
            <person name="Antal Z."/>
            <person name="Atanasova L."/>
            <person name="Cervantes-Badillo M.G."/>
            <person name="Challacombe J."/>
            <person name="Chertkov O."/>
            <person name="McCluskey K."/>
            <person name="Coulpier F."/>
            <person name="Deshpande N."/>
            <person name="von Doehren H."/>
            <person name="Ebbole D.J."/>
            <person name="Esquivel-Naranjo E.U."/>
            <person name="Fekete E."/>
            <person name="Flipphi M."/>
            <person name="Glaser F."/>
            <person name="Gomez-Rodriguez E.Y."/>
            <person name="Gruber S."/>
            <person name="Han C."/>
            <person name="Henrissat B."/>
            <person name="Hermosa R."/>
            <person name="Hernandez-Onate M."/>
            <person name="Karaffa L."/>
            <person name="Kosti I."/>
            <person name="Le Crom S."/>
            <person name="Lindquist E."/>
            <person name="Lucas S."/>
            <person name="Luebeck M."/>
            <person name="Luebeck P.S."/>
            <person name="Margeot A."/>
            <person name="Metz B."/>
            <person name="Misra M."/>
            <person name="Nevalainen H."/>
            <person name="Omann M."/>
            <person name="Packer N."/>
            <person name="Perrone G."/>
            <person name="Uresti-Rivera E.E."/>
            <person name="Salamov A."/>
            <person name="Schmoll M."/>
            <person name="Seiboth B."/>
            <person name="Shapiro H."/>
            <person name="Sukno S."/>
            <person name="Tamayo-Ramos J.A."/>
            <person name="Tisch D."/>
            <person name="Wiest A."/>
            <person name="Wilkinson H.H."/>
            <person name="Zhang M."/>
            <person name="Coutinho P.M."/>
            <person name="Kenerley C.M."/>
            <person name="Monte E."/>
            <person name="Baker S.E."/>
            <person name="Grigoriev I.V."/>
        </authorList>
    </citation>
    <scope>NUCLEOTIDE SEQUENCE [LARGE SCALE GENOMIC DNA]</scope>
    <source>
        <strain evidence="4">Gv29-8 / FGSC 10586</strain>
    </source>
</reference>
<dbReference type="STRING" id="413071.G9MST9"/>
<dbReference type="AlphaFoldDB" id="G9MST9"/>
<dbReference type="RefSeq" id="XP_013957236.1">
    <property type="nucleotide sequence ID" value="XM_014101761.1"/>
</dbReference>
<evidence type="ECO:0000313" key="4">
    <source>
        <dbReference type="Proteomes" id="UP000007115"/>
    </source>
</evidence>
<feature type="signal peptide" evidence="2">
    <location>
        <begin position="1"/>
        <end position="18"/>
    </location>
</feature>
<dbReference type="eggNOG" id="ENOG502T17T">
    <property type="taxonomic scope" value="Eukaryota"/>
</dbReference>
<proteinExistence type="predicted"/>
<feature type="chain" id="PRO_5003524169" description="Ecp2 effector protein domain-containing protein" evidence="2">
    <location>
        <begin position="19"/>
        <end position="208"/>
    </location>
</feature>
<keyword evidence="4" id="KW-1185">Reference proteome</keyword>
<dbReference type="EMBL" id="ABDF02000006">
    <property type="protein sequence ID" value="EHK23036.1"/>
    <property type="molecule type" value="Genomic_DNA"/>
</dbReference>
<dbReference type="HOGENOM" id="CLU_103046_1_0_1"/>
<protein>
    <recommendedName>
        <fullName evidence="5">Ecp2 effector protein domain-containing protein</fullName>
    </recommendedName>
</protein>
<dbReference type="GeneID" id="25796030"/>
<feature type="region of interest" description="Disordered" evidence="1">
    <location>
        <begin position="56"/>
        <end position="80"/>
    </location>
</feature>
<gene>
    <name evidence="3" type="ORF">TRIVIDRAFT_60144</name>
</gene>
<dbReference type="Proteomes" id="UP000007115">
    <property type="component" value="Unassembled WGS sequence"/>
</dbReference>
<name>G9MST9_HYPVG</name>
<accession>G9MST9</accession>
<evidence type="ECO:0000256" key="2">
    <source>
        <dbReference type="SAM" id="SignalP"/>
    </source>
</evidence>
<dbReference type="OrthoDB" id="5006988at2759"/>
<evidence type="ECO:0008006" key="5">
    <source>
        <dbReference type="Google" id="ProtNLM"/>
    </source>
</evidence>
<comment type="caution">
    <text evidence="3">The sequence shown here is derived from an EMBL/GenBank/DDBJ whole genome shotgun (WGS) entry which is preliminary data.</text>
</comment>
<keyword evidence="2" id="KW-0732">Signal</keyword>